<protein>
    <recommendedName>
        <fullName evidence="3">TerB family tellurite resistance protein</fullName>
    </recommendedName>
</protein>
<dbReference type="RefSeq" id="WP_313933336.1">
    <property type="nucleotide sequence ID" value="NZ_JANFPJ010000029.1"/>
</dbReference>
<comment type="caution">
    <text evidence="1">The sequence shown here is derived from an EMBL/GenBank/DDBJ whole genome shotgun (WGS) entry which is preliminary data.</text>
</comment>
<proteinExistence type="predicted"/>
<dbReference type="Proteomes" id="UP001305027">
    <property type="component" value="Unassembled WGS sequence"/>
</dbReference>
<gene>
    <name evidence="1" type="ORF">NOG12_11610</name>
</gene>
<accession>A0ABU3KYZ4</accession>
<name>A0ABU3KYZ4_9GAMM</name>
<reference evidence="1 2" key="1">
    <citation type="submission" date="2022-07" db="EMBL/GenBank/DDBJ databases">
        <title>Pseudidiomarina sp. nov, a marine bacterium isolated from Pacific Ocean.</title>
        <authorList>
            <person name="Wang Y."/>
        </authorList>
    </citation>
    <scope>NUCLEOTIDE SEQUENCE [LARGE SCALE GENOMIC DNA]</scope>
    <source>
        <strain evidence="1 2">GXY010</strain>
    </source>
</reference>
<evidence type="ECO:0000313" key="2">
    <source>
        <dbReference type="Proteomes" id="UP001305027"/>
    </source>
</evidence>
<dbReference type="EMBL" id="JANFPJ010000029">
    <property type="protein sequence ID" value="MDT7526720.1"/>
    <property type="molecule type" value="Genomic_DNA"/>
</dbReference>
<organism evidence="1 2">
    <name type="scientific">Pseudidiomarina fusca</name>
    <dbReference type="NCBI Taxonomy" id="2965078"/>
    <lineage>
        <taxon>Bacteria</taxon>
        <taxon>Pseudomonadati</taxon>
        <taxon>Pseudomonadota</taxon>
        <taxon>Gammaproteobacteria</taxon>
        <taxon>Alteromonadales</taxon>
        <taxon>Idiomarinaceae</taxon>
        <taxon>Pseudidiomarina</taxon>
    </lineage>
</organism>
<keyword evidence="2" id="KW-1185">Reference proteome</keyword>
<evidence type="ECO:0000313" key="1">
    <source>
        <dbReference type="EMBL" id="MDT7526720.1"/>
    </source>
</evidence>
<sequence>MELKDSQWNILHCALFICATDGLISETEEETVIKLFAKQFPSVSKFRIEAEVDKFFSSNEQLESYAKKITQQHEQSLAISISQTAASSDGLDYRENFALKRLLNLWNLEIQGGANGA</sequence>
<evidence type="ECO:0008006" key="3">
    <source>
        <dbReference type="Google" id="ProtNLM"/>
    </source>
</evidence>